<name>A0A8K0J775_9HYPO</name>
<organism evidence="5 6">
    <name type="scientific">Claviceps africana</name>
    <dbReference type="NCBI Taxonomy" id="83212"/>
    <lineage>
        <taxon>Eukaryota</taxon>
        <taxon>Fungi</taxon>
        <taxon>Dikarya</taxon>
        <taxon>Ascomycota</taxon>
        <taxon>Pezizomycotina</taxon>
        <taxon>Sordariomycetes</taxon>
        <taxon>Hypocreomycetidae</taxon>
        <taxon>Hypocreales</taxon>
        <taxon>Clavicipitaceae</taxon>
        <taxon>Claviceps</taxon>
    </lineage>
</organism>
<evidence type="ECO:0000256" key="3">
    <source>
        <dbReference type="SAM" id="Coils"/>
    </source>
</evidence>
<feature type="region of interest" description="Disordered" evidence="4">
    <location>
        <begin position="141"/>
        <end position="160"/>
    </location>
</feature>
<proteinExistence type="inferred from homology"/>
<accession>A0A8K0J775</accession>
<reference evidence="5" key="1">
    <citation type="journal article" date="2020" name="bioRxiv">
        <title>Whole genome comparisons of ergot fungi reveals the divergence and evolution of species within the genus Claviceps are the result of varying mechanisms driving genome evolution and host range expansion.</title>
        <authorList>
            <person name="Wyka S.A."/>
            <person name="Mondo S.J."/>
            <person name="Liu M."/>
            <person name="Dettman J."/>
            <person name="Nalam V."/>
            <person name="Broders K.D."/>
        </authorList>
    </citation>
    <scope>NUCLEOTIDE SEQUENCE</scope>
    <source>
        <strain evidence="5">CCC 489</strain>
    </source>
</reference>
<dbReference type="Proteomes" id="UP000811619">
    <property type="component" value="Unassembled WGS sequence"/>
</dbReference>
<dbReference type="AlphaFoldDB" id="A0A8K0J775"/>
<evidence type="ECO:0000256" key="2">
    <source>
        <dbReference type="ARBA" id="ARBA00019577"/>
    </source>
</evidence>
<dbReference type="OrthoDB" id="20018at2759"/>
<keyword evidence="3" id="KW-0175">Coiled coil</keyword>
<evidence type="ECO:0000313" key="5">
    <source>
        <dbReference type="EMBL" id="KAG5924575.1"/>
    </source>
</evidence>
<evidence type="ECO:0000313" key="6">
    <source>
        <dbReference type="Proteomes" id="UP000811619"/>
    </source>
</evidence>
<dbReference type="InterPro" id="IPR009395">
    <property type="entry name" value="BLOC1S1"/>
</dbReference>
<evidence type="ECO:0000256" key="1">
    <source>
        <dbReference type="ARBA" id="ARBA00007133"/>
    </source>
</evidence>
<comment type="similarity">
    <text evidence="1">Belongs to the BLOC1S1 family.</text>
</comment>
<feature type="compositionally biased region" description="Basic and acidic residues" evidence="4">
    <location>
        <begin position="141"/>
        <end position="152"/>
    </location>
</feature>
<sequence length="180" mass="19882">MASISNLVDSELESRAGLLHGNAAALDRQERDVLRATDKLRREREKLAREADRAARAIKEVGNVQNWAEVLERGFLVLEETMRLADDDGSCRCSECGWSDHGDDDGGRCGHDGPAEEELDAEDSMVVHLDRAAESLRGRQDRTMREVGKDTEPAALSRQNEHLDVDRIRASATDGQGCVV</sequence>
<dbReference type="PANTHER" id="PTHR13073">
    <property type="entry name" value="BLOC-1 COMPLEX SUBUNIT 1"/>
    <property type="match status" value="1"/>
</dbReference>
<gene>
    <name evidence="5" type="ORF">E4U42_004609</name>
</gene>
<dbReference type="Pfam" id="PF06320">
    <property type="entry name" value="GCN5L1"/>
    <property type="match status" value="1"/>
</dbReference>
<dbReference type="GO" id="GO:0016197">
    <property type="term" value="P:endosomal transport"/>
    <property type="evidence" value="ECO:0007669"/>
    <property type="project" value="TreeGrafter"/>
</dbReference>
<comment type="caution">
    <text evidence="5">The sequence shown here is derived from an EMBL/GenBank/DDBJ whole genome shotgun (WGS) entry which is preliminary data.</text>
</comment>
<dbReference type="GO" id="GO:0031083">
    <property type="term" value="C:BLOC-1 complex"/>
    <property type="evidence" value="ECO:0007669"/>
    <property type="project" value="InterPro"/>
</dbReference>
<evidence type="ECO:0000256" key="4">
    <source>
        <dbReference type="SAM" id="MobiDB-lite"/>
    </source>
</evidence>
<keyword evidence="6" id="KW-1185">Reference proteome</keyword>
<protein>
    <recommendedName>
        <fullName evidence="2">Biogenesis of lysosome-related organelles complex 1 subunit 1</fullName>
    </recommendedName>
</protein>
<feature type="coiled-coil region" evidence="3">
    <location>
        <begin position="26"/>
        <end position="60"/>
    </location>
</feature>
<dbReference type="PANTHER" id="PTHR13073:SF0">
    <property type="entry name" value="BIOGENESIS OF LYSOSOME-RELATED ORGANELLES COMPLEX 1 SUBUNIT 1"/>
    <property type="match status" value="1"/>
</dbReference>
<dbReference type="EMBL" id="SRPY01000412">
    <property type="protein sequence ID" value="KAG5924575.1"/>
    <property type="molecule type" value="Genomic_DNA"/>
</dbReference>